<dbReference type="Proteomes" id="UP000319908">
    <property type="component" value="Unassembled WGS sequence"/>
</dbReference>
<evidence type="ECO:0000259" key="8">
    <source>
        <dbReference type="Pfam" id="PF17785"/>
    </source>
</evidence>
<dbReference type="GO" id="GO:0032259">
    <property type="term" value="P:methylation"/>
    <property type="evidence" value="ECO:0007669"/>
    <property type="project" value="UniProtKB-KW"/>
</dbReference>
<dbReference type="PANTHER" id="PTHR42873">
    <property type="entry name" value="RIBOSOMAL RNA LARGE SUBUNIT METHYLTRANSFERASE"/>
    <property type="match status" value="1"/>
</dbReference>
<evidence type="ECO:0000256" key="4">
    <source>
        <dbReference type="ARBA" id="ARBA00022679"/>
    </source>
</evidence>
<feature type="region of interest" description="Disordered" evidence="6">
    <location>
        <begin position="58"/>
        <end position="108"/>
    </location>
</feature>
<feature type="compositionally biased region" description="Low complexity" evidence="6">
    <location>
        <begin position="58"/>
        <end position="70"/>
    </location>
</feature>
<dbReference type="InterPro" id="IPR041532">
    <property type="entry name" value="RlmI-like_PUA"/>
</dbReference>
<dbReference type="Gene3D" id="2.30.130.10">
    <property type="entry name" value="PUA domain"/>
    <property type="match status" value="1"/>
</dbReference>
<evidence type="ECO:0000256" key="6">
    <source>
        <dbReference type="SAM" id="MobiDB-lite"/>
    </source>
</evidence>
<accession>A0A5C6BH40</accession>
<evidence type="ECO:0000256" key="5">
    <source>
        <dbReference type="ARBA" id="ARBA00022691"/>
    </source>
</evidence>
<feature type="domain" description="RlmI-like PUA" evidence="8">
    <location>
        <begin position="108"/>
        <end position="142"/>
    </location>
</feature>
<evidence type="ECO:0000313" key="9">
    <source>
        <dbReference type="EMBL" id="TWU10606.1"/>
    </source>
</evidence>
<evidence type="ECO:0000256" key="2">
    <source>
        <dbReference type="ARBA" id="ARBA00022490"/>
    </source>
</evidence>
<dbReference type="Pfam" id="PF10672">
    <property type="entry name" value="Methyltrans_SAM"/>
    <property type="match status" value="1"/>
</dbReference>
<reference evidence="9 10" key="1">
    <citation type="journal article" date="2020" name="Antonie Van Leeuwenhoek">
        <title>Rhodopirellula heiligendammensis sp. nov., Rhodopirellula pilleata sp. nov., and Rhodopirellula solitaria sp. nov. isolated from natural or artificial marine surfaces in Northern Germany and California, USA, and emended description of the genus Rhodopirellula.</title>
        <authorList>
            <person name="Kallscheuer N."/>
            <person name="Wiegand S."/>
            <person name="Jogler M."/>
            <person name="Boedeker C."/>
            <person name="Peeters S.H."/>
            <person name="Rast P."/>
            <person name="Heuer A."/>
            <person name="Jetten M.S.M."/>
            <person name="Rohde M."/>
            <person name="Jogler C."/>
        </authorList>
    </citation>
    <scope>NUCLEOTIDE SEQUENCE [LARGE SCALE GENOMIC DNA]</scope>
    <source>
        <strain evidence="9 10">Poly21</strain>
    </source>
</reference>
<gene>
    <name evidence="9" type="primary">rlmI</name>
    <name evidence="9" type="ORF">Poly21_45120</name>
</gene>
<dbReference type="Gene3D" id="3.30.750.80">
    <property type="entry name" value="RNA methyltransferase domain (HRMD) like"/>
    <property type="match status" value="1"/>
</dbReference>
<organism evidence="9 10">
    <name type="scientific">Allorhodopirellula heiligendammensis</name>
    <dbReference type="NCBI Taxonomy" id="2714739"/>
    <lineage>
        <taxon>Bacteria</taxon>
        <taxon>Pseudomonadati</taxon>
        <taxon>Planctomycetota</taxon>
        <taxon>Planctomycetia</taxon>
        <taxon>Pirellulales</taxon>
        <taxon>Pirellulaceae</taxon>
        <taxon>Allorhodopirellula</taxon>
    </lineage>
</organism>
<protein>
    <submittedName>
        <fullName evidence="9">Ribosomal RNA large subunit methyltransferase I</fullName>
        <ecNumber evidence="9">2.1.1.191</ecNumber>
    </submittedName>
</protein>
<feature type="compositionally biased region" description="Basic and acidic residues" evidence="6">
    <location>
        <begin position="71"/>
        <end position="82"/>
    </location>
</feature>
<evidence type="ECO:0000256" key="1">
    <source>
        <dbReference type="ARBA" id="ARBA00004496"/>
    </source>
</evidence>
<dbReference type="EMBL" id="SJPU01000003">
    <property type="protein sequence ID" value="TWU10606.1"/>
    <property type="molecule type" value="Genomic_DNA"/>
</dbReference>
<dbReference type="InterPro" id="IPR019614">
    <property type="entry name" value="SAM-dep_methyl-trfase"/>
</dbReference>
<dbReference type="GO" id="GO:0003723">
    <property type="term" value="F:RNA binding"/>
    <property type="evidence" value="ECO:0007669"/>
    <property type="project" value="InterPro"/>
</dbReference>
<dbReference type="Gene3D" id="3.40.50.150">
    <property type="entry name" value="Vaccinia Virus protein VP39"/>
    <property type="match status" value="1"/>
</dbReference>
<feature type="region of interest" description="Disordered" evidence="6">
    <location>
        <begin position="1"/>
        <end position="41"/>
    </location>
</feature>
<dbReference type="InterPro" id="IPR029063">
    <property type="entry name" value="SAM-dependent_MTases_sf"/>
</dbReference>
<evidence type="ECO:0000313" key="10">
    <source>
        <dbReference type="Proteomes" id="UP000319908"/>
    </source>
</evidence>
<comment type="caution">
    <text evidence="9">The sequence shown here is derived from an EMBL/GenBank/DDBJ whole genome shotgun (WGS) entry which is preliminary data.</text>
</comment>
<dbReference type="GO" id="GO:0008168">
    <property type="term" value="F:methyltransferase activity"/>
    <property type="evidence" value="ECO:0007669"/>
    <property type="project" value="UniProtKB-KW"/>
</dbReference>
<keyword evidence="3 9" id="KW-0489">Methyltransferase</keyword>
<keyword evidence="4 9" id="KW-0808">Transferase</keyword>
<name>A0A5C6BH40_9BACT</name>
<proteinExistence type="predicted"/>
<keyword evidence="5" id="KW-0949">S-adenosyl-L-methionine</keyword>
<feature type="domain" description="S-adenosylmethionine-dependent methyltransferase" evidence="7">
    <location>
        <begin position="275"/>
        <end position="450"/>
    </location>
</feature>
<evidence type="ECO:0000259" key="7">
    <source>
        <dbReference type="Pfam" id="PF10672"/>
    </source>
</evidence>
<keyword evidence="10" id="KW-1185">Reference proteome</keyword>
<comment type="subcellular location">
    <subcellularLocation>
        <location evidence="1">Cytoplasm</location>
    </subcellularLocation>
</comment>
<keyword evidence="2" id="KW-0963">Cytoplasm</keyword>
<dbReference type="Pfam" id="PF17785">
    <property type="entry name" value="PUA_3"/>
    <property type="match status" value="1"/>
</dbReference>
<dbReference type="GO" id="GO:0005737">
    <property type="term" value="C:cytoplasm"/>
    <property type="evidence" value="ECO:0007669"/>
    <property type="project" value="UniProtKB-SubCell"/>
</dbReference>
<dbReference type="PANTHER" id="PTHR42873:SF1">
    <property type="entry name" value="S-ADENOSYLMETHIONINE-DEPENDENT METHYLTRANSFERASE DOMAIN-CONTAINING PROTEIN"/>
    <property type="match status" value="1"/>
</dbReference>
<dbReference type="CDD" id="cd02440">
    <property type="entry name" value="AdoMet_MTases"/>
    <property type="match status" value="1"/>
</dbReference>
<dbReference type="CDD" id="cd11572">
    <property type="entry name" value="RlmI_M_like"/>
    <property type="match status" value="1"/>
</dbReference>
<sequence>MNSHPDPKPADPAPADPMTPSDVAAPATAESATLRTKPNRHFPFLSRHPWVLATAIASPRTAAASSSKTSQQKEQRTHEKQDGSLAASDGAIQSSPADQTPGDVDDLAPTVGESVELLDHDGNWIARGLCNPASRLRLRLYSYSRDQEINDALFAQRIDEAVARRRLTPAANLSSAGERLIFSESDRISGLIVDRYADCLSIQFTAAALLSRGPFLIEEVLKAAEKYNTPCARVIARVDAATARHEGITAEQIAEVESWSRGISSPPVTGAGDSSEVISSEADTVWYHHNDLEMAIDLRDGQKTGGYLDQQANHAEAARYMSGRRVLDICTYTGGFALAAAQGGASEVIGVDSSEKALEMARRNARKNSLDQVQFERADCFDDLKARGTRKETFDAVILDPPRFAGARRQVDAALRAYGRLNMSALDLLPPGGILVTCSCSGHVSRADFLNMLVDAGRKRQRDIVILQSRGPSPDHPCAVSCPESDYLKCVIAQVQ</sequence>
<evidence type="ECO:0000256" key="3">
    <source>
        <dbReference type="ARBA" id="ARBA00022603"/>
    </source>
</evidence>
<dbReference type="EC" id="2.1.1.191" evidence="9"/>
<dbReference type="SUPFAM" id="SSF53335">
    <property type="entry name" value="S-adenosyl-L-methionine-dependent methyltransferases"/>
    <property type="match status" value="1"/>
</dbReference>
<dbReference type="InterPro" id="IPR036974">
    <property type="entry name" value="PUA_sf"/>
</dbReference>
<dbReference type="AlphaFoldDB" id="A0A5C6BH40"/>